<evidence type="ECO:0000313" key="5">
    <source>
        <dbReference type="Proteomes" id="UP000239047"/>
    </source>
</evidence>
<feature type="domain" description="DUF4179" evidence="2">
    <location>
        <begin position="47"/>
        <end position="140"/>
    </location>
</feature>
<evidence type="ECO:0008006" key="6">
    <source>
        <dbReference type="Google" id="ProtNLM"/>
    </source>
</evidence>
<dbReference type="RefSeq" id="WP_104059538.1">
    <property type="nucleotide sequence ID" value="NZ_PREZ01000008.1"/>
</dbReference>
<evidence type="ECO:0000259" key="3">
    <source>
        <dbReference type="Pfam" id="PF18705"/>
    </source>
</evidence>
<organism evidence="4 5">
    <name type="scientific">Jeotgalibacillus proteolyticus</name>
    <dbReference type="NCBI Taxonomy" id="2082395"/>
    <lineage>
        <taxon>Bacteria</taxon>
        <taxon>Bacillati</taxon>
        <taxon>Bacillota</taxon>
        <taxon>Bacilli</taxon>
        <taxon>Bacillales</taxon>
        <taxon>Caryophanaceae</taxon>
        <taxon>Jeotgalibacillus</taxon>
    </lineage>
</organism>
<accession>A0A2S5G7G0</accession>
<comment type="caution">
    <text evidence="4">The sequence shown here is derived from an EMBL/GenBank/DDBJ whole genome shotgun (WGS) entry which is preliminary data.</text>
</comment>
<dbReference type="OrthoDB" id="2725974at2"/>
<dbReference type="InterPro" id="IPR025436">
    <property type="entry name" value="DUF4179"/>
</dbReference>
<proteinExistence type="predicted"/>
<dbReference type="AlphaFoldDB" id="A0A2S5G7G0"/>
<feature type="domain" description="DUF5643" evidence="3">
    <location>
        <begin position="227"/>
        <end position="341"/>
    </location>
</feature>
<evidence type="ECO:0000259" key="2">
    <source>
        <dbReference type="Pfam" id="PF13786"/>
    </source>
</evidence>
<evidence type="ECO:0000256" key="1">
    <source>
        <dbReference type="SAM" id="Phobius"/>
    </source>
</evidence>
<reference evidence="4 5" key="1">
    <citation type="submission" date="2018-02" db="EMBL/GenBank/DDBJ databases">
        <title>Jeotgalibacillus proteolyticum sp. nov. a protease producing bacterium isolated from ocean sediments of Laizhou Bay.</title>
        <authorList>
            <person name="Li Y."/>
        </authorList>
    </citation>
    <scope>NUCLEOTIDE SEQUENCE [LARGE SCALE GENOMIC DNA]</scope>
    <source>
        <strain evidence="4 5">22-7</strain>
    </source>
</reference>
<keyword evidence="1" id="KW-0812">Transmembrane</keyword>
<dbReference type="InterPro" id="IPR040680">
    <property type="entry name" value="DUF5643"/>
</dbReference>
<feature type="transmembrane region" description="Helical" evidence="1">
    <location>
        <begin position="51"/>
        <end position="71"/>
    </location>
</feature>
<dbReference type="Pfam" id="PF18705">
    <property type="entry name" value="DUF5643"/>
    <property type="match status" value="1"/>
</dbReference>
<gene>
    <name evidence="4" type="ORF">C4B60_18580</name>
</gene>
<sequence length="442" mass="50090">MFQNEERRLINYKSSIDEIEIPADLLNTSIQEGFQKAKREKQKQMTKKKRWIWTAFTAAILLITLVTSIRVSPVFASQVASIPGMGKIVELINHDKGLMSAVENEYMQAIGVSETQNGITLSIDSAIYDQQGMVLFYTVKADETQSNLMAGDVSLTDGEGNELPIDFSMSGSPGYEDIKEITVSAEYLFSEPLYETEFIFNADIESSASSESFSIPFNMEVLEQMSRVYEINETIEVEGQKLFVENITIHPIRTAVKIKADPENTKKIFHFDSIQLVDEKGGTWSKTSDGIQSSGDNENGWEVYLESNYFEQFEELYLEIGEIQAVDKDHPYVVIDTENMEIVSQPKENFFLPAEIEDGYFFIKLKGVEDFRYFLFGEVRDADGKEFNTNGSSLRSSGLDARYGFELPTESYTDPLTVQLTNYPSRIKGDVRIKININSLMN</sequence>
<name>A0A2S5G7G0_9BACL</name>
<keyword evidence="5" id="KW-1185">Reference proteome</keyword>
<evidence type="ECO:0000313" key="4">
    <source>
        <dbReference type="EMBL" id="PPA68922.1"/>
    </source>
</evidence>
<dbReference type="Pfam" id="PF13786">
    <property type="entry name" value="DUF4179"/>
    <property type="match status" value="1"/>
</dbReference>
<protein>
    <recommendedName>
        <fullName evidence="6">DUF4179 domain-containing protein</fullName>
    </recommendedName>
</protein>
<dbReference type="EMBL" id="PREZ01000008">
    <property type="protein sequence ID" value="PPA68922.1"/>
    <property type="molecule type" value="Genomic_DNA"/>
</dbReference>
<dbReference type="Proteomes" id="UP000239047">
    <property type="component" value="Unassembled WGS sequence"/>
</dbReference>
<keyword evidence="1" id="KW-0472">Membrane</keyword>
<dbReference type="Gene3D" id="2.60.40.1630">
    <property type="entry name" value="bacillus anthracis domain"/>
    <property type="match status" value="1"/>
</dbReference>
<keyword evidence="1" id="KW-1133">Transmembrane helix</keyword>